<sequence length="128" mass="13522">MTTENKILDLSFEAAEDLSNDQYRFVVLASGKVRRPNAQDEIPFGILQNAPASGEAAAVRRIGISKLEAGAALTENTFVRLEYNDADDAGKGVPLVTNEGYAAGLVIEEADAEGELASVDILQATPGI</sequence>
<evidence type="ECO:0000313" key="1">
    <source>
        <dbReference type="EMBL" id="QII11238.1"/>
    </source>
</evidence>
<reference evidence="1 2" key="1">
    <citation type="submission" date="2020-02" db="EMBL/GenBank/DDBJ databases">
        <title>Newly sequenced genome of strain CSTR1 showed variability in Candidatus Kuenenia stuttgartiensis genomes.</title>
        <authorList>
            <person name="Ding C."/>
            <person name="Adrian L."/>
        </authorList>
    </citation>
    <scope>NUCLEOTIDE SEQUENCE [LARGE SCALE GENOMIC DNA]</scope>
    <source>
        <strain evidence="1 2">CSTR1</strain>
    </source>
</reference>
<dbReference type="EMBL" id="CP049055">
    <property type="protein sequence ID" value="QII11238.1"/>
    <property type="molecule type" value="Genomic_DNA"/>
</dbReference>
<gene>
    <name evidence="1" type="ORF">KsCSTR_18590</name>
</gene>
<organism evidence="1 2">
    <name type="scientific">Kuenenia stuttgartiensis</name>
    <dbReference type="NCBI Taxonomy" id="174633"/>
    <lineage>
        <taxon>Bacteria</taxon>
        <taxon>Pseudomonadati</taxon>
        <taxon>Planctomycetota</taxon>
        <taxon>Candidatus Brocadiia</taxon>
        <taxon>Candidatus Brocadiales</taxon>
        <taxon>Candidatus Brocadiaceae</taxon>
        <taxon>Candidatus Kuenenia</taxon>
    </lineage>
</organism>
<dbReference type="RefSeq" id="WP_164994804.1">
    <property type="nucleotide sequence ID" value="NZ_CP049055.1"/>
</dbReference>
<dbReference type="Proteomes" id="UP000501926">
    <property type="component" value="Chromosome"/>
</dbReference>
<evidence type="ECO:0000313" key="2">
    <source>
        <dbReference type="Proteomes" id="UP000501926"/>
    </source>
</evidence>
<dbReference type="AlphaFoldDB" id="A0A6G7GNR8"/>
<protein>
    <submittedName>
        <fullName evidence="1">Uncharacterized protein</fullName>
    </submittedName>
</protein>
<accession>A0A6G7GNR8</accession>
<proteinExistence type="predicted"/>
<name>A0A6G7GNR8_KUEST</name>